<dbReference type="PANTHER" id="PTHR39431:SF1">
    <property type="entry name" value="FRPA_C-RELATED PROTEIN"/>
    <property type="match status" value="1"/>
</dbReference>
<dbReference type="Proteomes" id="UP000027318">
    <property type="component" value="Unassembled WGS sequence"/>
</dbReference>
<evidence type="ECO:0000313" key="2">
    <source>
        <dbReference type="EMBL" id="KDE40822.1"/>
    </source>
</evidence>
<organism evidence="2 3">
    <name type="scientific">Nitrincola lacisaponensis</name>
    <dbReference type="NCBI Taxonomy" id="267850"/>
    <lineage>
        <taxon>Bacteria</taxon>
        <taxon>Pseudomonadati</taxon>
        <taxon>Pseudomonadota</taxon>
        <taxon>Gammaproteobacteria</taxon>
        <taxon>Oceanospirillales</taxon>
        <taxon>Oceanospirillaceae</taxon>
        <taxon>Nitrincola</taxon>
    </lineage>
</organism>
<keyword evidence="3" id="KW-1185">Reference proteome</keyword>
<dbReference type="EMBL" id="JMSZ01000016">
    <property type="protein sequence ID" value="KDE40822.1"/>
    <property type="molecule type" value="Genomic_DNA"/>
</dbReference>
<evidence type="ECO:0000256" key="1">
    <source>
        <dbReference type="SAM" id="MobiDB-lite"/>
    </source>
</evidence>
<dbReference type="OrthoDB" id="1676884at2"/>
<dbReference type="AlphaFoldDB" id="A0A063Y8X1"/>
<evidence type="ECO:0000313" key="3">
    <source>
        <dbReference type="Proteomes" id="UP000027318"/>
    </source>
</evidence>
<protein>
    <recommendedName>
        <fullName evidence="4">VCBS repeat-containing protein</fullName>
    </recommendedName>
</protein>
<dbReference type="PANTHER" id="PTHR39431">
    <property type="entry name" value="FRPA/C-RELATED PROTEIN"/>
    <property type="match status" value="1"/>
</dbReference>
<accession>A0A063Y8X1</accession>
<feature type="region of interest" description="Disordered" evidence="1">
    <location>
        <begin position="1"/>
        <end position="22"/>
    </location>
</feature>
<gene>
    <name evidence="2" type="ORF">ADINL_1414</name>
</gene>
<dbReference type="STRING" id="267850.ADINL_1414"/>
<proteinExistence type="predicted"/>
<sequence>MRIDSAQLQFHSSHQASSRYTREEQLHVNLPGRNGQMTELHYQHRQSIETQQVTTYSDLRHQAGAAALTQQAERLAPQVEAANRLAEQAASTAATAANEVDEQESFLELSPEDKLRIALIQSLLASLTGREINFSITDLRIPSSTGKAADLPAHPAQTPAALNPAPQASLDYQVSETFYQQESSHFSASGLVRTADGQQIQIELSFNMSRELLLQHEFSMRLGAALHDPLVISFDGRAAELSQERFEFDLTLDGQKDWIPRLGNHSAFLALDKNGDGIINDGGELFGARTGNGFAELAEHDDDGNGWIDENDAVFEHLRLWLKPGSGDSQQLVSLKEAGIGAIYLGHAETPFTLNNALGDERLGVIRSSGIYVSEQGKAGLIQHVDLSV</sequence>
<feature type="compositionally biased region" description="Polar residues" evidence="1">
    <location>
        <begin position="1"/>
        <end position="19"/>
    </location>
</feature>
<comment type="caution">
    <text evidence="2">The sequence shown here is derived from an EMBL/GenBank/DDBJ whole genome shotgun (WGS) entry which is preliminary data.</text>
</comment>
<evidence type="ECO:0008006" key="4">
    <source>
        <dbReference type="Google" id="ProtNLM"/>
    </source>
</evidence>
<reference evidence="2 3" key="1">
    <citation type="journal article" date="2005" name="Int. J. Syst. Evol. Microbiol.">
        <title>Nitrincola lacisaponensis gen. nov., sp. nov., a novel alkaliphilic bacterium isolated from an alkaline, saline lake.</title>
        <authorList>
            <person name="Dimitriu P.A."/>
            <person name="Shukla S.K."/>
            <person name="Conradt J."/>
            <person name="Marquez M.C."/>
            <person name="Ventosa A."/>
            <person name="Maglia A."/>
            <person name="Peyton B.M."/>
            <person name="Pinkart H.C."/>
            <person name="Mormile M.R."/>
        </authorList>
    </citation>
    <scope>NUCLEOTIDE SEQUENCE [LARGE SCALE GENOMIC DNA]</scope>
    <source>
        <strain evidence="2 3">4CA</strain>
    </source>
</reference>
<name>A0A063Y8X1_9GAMM</name>
<dbReference type="RefSeq" id="WP_051632619.1">
    <property type="nucleotide sequence ID" value="NZ_JBKBNO010000004.1"/>
</dbReference>